<dbReference type="Gene3D" id="3.30.420.60">
    <property type="entry name" value="eRF1 domain 2"/>
    <property type="match status" value="1"/>
</dbReference>
<gene>
    <name evidence="1" type="ORF">Ga0061069_11248</name>
</gene>
<name>A0A0K6IAC2_9BURK</name>
<dbReference type="Proteomes" id="UP000183649">
    <property type="component" value="Unassembled WGS sequence"/>
</dbReference>
<dbReference type="SUPFAM" id="SSF53137">
    <property type="entry name" value="Translational machinery components"/>
    <property type="match status" value="1"/>
</dbReference>
<proteinExistence type="predicted"/>
<sequence length="130" mass="14999">MNPSKHAAVWIDHNEAHVFFIDPEHVRESIVHSPHPHQHLHHKANTIGSGKVQEDQHYYHAVAESLRDAHEILITGPGQAKLWLIKHLHHHEPDALEHVIAVETVDHPSNNQLVAHARHYFDVTDRRITF</sequence>
<keyword evidence="2" id="KW-1185">Reference proteome</keyword>
<reference evidence="2" key="1">
    <citation type="submission" date="2015-08" db="EMBL/GenBank/DDBJ databases">
        <authorList>
            <person name="Varghese N."/>
        </authorList>
    </citation>
    <scope>NUCLEOTIDE SEQUENCE [LARGE SCALE GENOMIC DNA]</scope>
    <source>
        <strain evidence="2">DSM 18181</strain>
    </source>
</reference>
<dbReference type="OrthoDB" id="8562324at2"/>
<protein>
    <submittedName>
        <fullName evidence="1">ERF1 domain 2</fullName>
    </submittedName>
</protein>
<dbReference type="RefSeq" id="WP_055451650.1">
    <property type="nucleotide sequence ID" value="NZ_CYHF01000012.1"/>
</dbReference>
<evidence type="ECO:0000313" key="1">
    <source>
        <dbReference type="EMBL" id="CUB00267.1"/>
    </source>
</evidence>
<dbReference type="STRING" id="339866.GCA_001418255_02833"/>
<dbReference type="InterPro" id="IPR042226">
    <property type="entry name" value="eFR1_2_sf"/>
</dbReference>
<evidence type="ECO:0000313" key="2">
    <source>
        <dbReference type="Proteomes" id="UP000183649"/>
    </source>
</evidence>
<dbReference type="AlphaFoldDB" id="A0A0K6IAC2"/>
<accession>A0A0K6IAC2</accession>
<dbReference type="EMBL" id="CYHF01000012">
    <property type="protein sequence ID" value="CUB00267.1"/>
    <property type="molecule type" value="Genomic_DNA"/>
</dbReference>
<organism evidence="1 2">
    <name type="scientific">Thiomonas bhubaneswarensis</name>
    <dbReference type="NCBI Taxonomy" id="339866"/>
    <lineage>
        <taxon>Bacteria</taxon>
        <taxon>Pseudomonadati</taxon>
        <taxon>Pseudomonadota</taxon>
        <taxon>Betaproteobacteria</taxon>
        <taxon>Burkholderiales</taxon>
        <taxon>Thiomonas</taxon>
    </lineage>
</organism>